<accession>A0A820WLZ6</accession>
<sequence>MFTIFISKIIISCAYFRMGFHLYFPKPVGQTKYQRVIARNKRKARFNREFRKLYSFLPCIDSNKIDGKLTDVPLLYQVQLRQMTCQQYSPNPSSQQRSRQNTTISINSIPFNTPSSSMSITSNINGKRSSFSS</sequence>
<comment type="caution">
    <text evidence="1">The sequence shown here is derived from an EMBL/GenBank/DDBJ whole genome shotgun (WGS) entry which is preliminary data.</text>
</comment>
<gene>
    <name evidence="1" type="ORF">TOA249_LOCUS4937</name>
</gene>
<evidence type="ECO:0000313" key="1">
    <source>
        <dbReference type="EMBL" id="CAF4520013.1"/>
    </source>
</evidence>
<dbReference type="Proteomes" id="UP000663838">
    <property type="component" value="Unassembled WGS sequence"/>
</dbReference>
<protein>
    <submittedName>
        <fullName evidence="1">Uncharacterized protein</fullName>
    </submittedName>
</protein>
<evidence type="ECO:0000313" key="2">
    <source>
        <dbReference type="Proteomes" id="UP000663838"/>
    </source>
</evidence>
<organism evidence="1 2">
    <name type="scientific">Rotaria socialis</name>
    <dbReference type="NCBI Taxonomy" id="392032"/>
    <lineage>
        <taxon>Eukaryota</taxon>
        <taxon>Metazoa</taxon>
        <taxon>Spiralia</taxon>
        <taxon>Gnathifera</taxon>
        <taxon>Rotifera</taxon>
        <taxon>Eurotatoria</taxon>
        <taxon>Bdelloidea</taxon>
        <taxon>Philodinida</taxon>
        <taxon>Philodinidae</taxon>
        <taxon>Rotaria</taxon>
    </lineage>
</organism>
<dbReference type="EMBL" id="CAJOBS010000194">
    <property type="protein sequence ID" value="CAF4520013.1"/>
    <property type="molecule type" value="Genomic_DNA"/>
</dbReference>
<name>A0A820WLZ6_9BILA</name>
<proteinExistence type="predicted"/>
<reference evidence="1" key="1">
    <citation type="submission" date="2021-02" db="EMBL/GenBank/DDBJ databases">
        <authorList>
            <person name="Nowell W R."/>
        </authorList>
    </citation>
    <scope>NUCLEOTIDE SEQUENCE</scope>
</reference>
<dbReference type="AlphaFoldDB" id="A0A820WLZ6"/>